<protein>
    <submittedName>
        <fullName evidence="1">Uncharacterized protein</fullName>
    </submittedName>
</protein>
<gene>
    <name evidence="1" type="ORF">QYF61_005059</name>
</gene>
<proteinExistence type="predicted"/>
<evidence type="ECO:0000313" key="1">
    <source>
        <dbReference type="EMBL" id="KAK4811410.1"/>
    </source>
</evidence>
<name>A0AAN7MQC8_MYCAM</name>
<dbReference type="AlphaFoldDB" id="A0AAN7MQC8"/>
<keyword evidence="2" id="KW-1185">Reference proteome</keyword>
<organism evidence="1 2">
    <name type="scientific">Mycteria americana</name>
    <name type="common">Wood stork</name>
    <dbReference type="NCBI Taxonomy" id="33587"/>
    <lineage>
        <taxon>Eukaryota</taxon>
        <taxon>Metazoa</taxon>
        <taxon>Chordata</taxon>
        <taxon>Craniata</taxon>
        <taxon>Vertebrata</taxon>
        <taxon>Euteleostomi</taxon>
        <taxon>Archelosauria</taxon>
        <taxon>Archosauria</taxon>
        <taxon>Dinosauria</taxon>
        <taxon>Saurischia</taxon>
        <taxon>Theropoda</taxon>
        <taxon>Coelurosauria</taxon>
        <taxon>Aves</taxon>
        <taxon>Neognathae</taxon>
        <taxon>Neoaves</taxon>
        <taxon>Aequornithes</taxon>
        <taxon>Ciconiiformes</taxon>
        <taxon>Ciconiidae</taxon>
        <taxon>Mycteria</taxon>
    </lineage>
</organism>
<dbReference type="EMBL" id="JAUNZN010000017">
    <property type="protein sequence ID" value="KAK4811410.1"/>
    <property type="molecule type" value="Genomic_DNA"/>
</dbReference>
<comment type="caution">
    <text evidence="1">The sequence shown here is derived from an EMBL/GenBank/DDBJ whole genome shotgun (WGS) entry which is preliminary data.</text>
</comment>
<evidence type="ECO:0000313" key="2">
    <source>
        <dbReference type="Proteomes" id="UP001333110"/>
    </source>
</evidence>
<reference evidence="1 2" key="1">
    <citation type="journal article" date="2023" name="J. Hered.">
        <title>Chromosome-level genome of the wood stork (Mycteria americana) provides insight into avian chromosome evolution.</title>
        <authorList>
            <person name="Flamio R. Jr."/>
            <person name="Ramstad K.M."/>
        </authorList>
    </citation>
    <scope>NUCLEOTIDE SEQUENCE [LARGE SCALE GENOMIC DNA]</scope>
    <source>
        <strain evidence="1">JAX WOST 10</strain>
    </source>
</reference>
<accession>A0AAN7MQC8</accession>
<sequence length="74" mass="8719">MLHGRKLNYHSSRRVQPFQGGEHQRFCLRVHTKSCLKMAGERDDVSEECWLLIKTICRTMDNLRSRSRLWSAGT</sequence>
<dbReference type="Proteomes" id="UP001333110">
    <property type="component" value="Unassembled WGS sequence"/>
</dbReference>